<dbReference type="PANTHER" id="PTHR30408:SF12">
    <property type="entry name" value="TYPE I RESTRICTION ENZYME MJAVIII SPECIFICITY SUBUNIT"/>
    <property type="match status" value="1"/>
</dbReference>
<feature type="domain" description="Type I restriction modification DNA specificity" evidence="5">
    <location>
        <begin position="227"/>
        <end position="381"/>
    </location>
</feature>
<keyword evidence="6" id="KW-0255">Endonuclease</keyword>
<evidence type="ECO:0000256" key="1">
    <source>
        <dbReference type="ARBA" id="ARBA00010923"/>
    </source>
</evidence>
<keyword evidence="6" id="KW-0378">Hydrolase</keyword>
<evidence type="ECO:0000313" key="6">
    <source>
        <dbReference type="EMBL" id="UWX05182.1"/>
    </source>
</evidence>
<keyword evidence="3" id="KW-0238">DNA-binding</keyword>
<evidence type="ECO:0000313" key="7">
    <source>
        <dbReference type="Proteomes" id="UP001058120"/>
    </source>
</evidence>
<dbReference type="InterPro" id="IPR000055">
    <property type="entry name" value="Restrct_endonuc_typeI_TRD"/>
</dbReference>
<accession>A0ABY5Y0C2</accession>
<evidence type="ECO:0000256" key="3">
    <source>
        <dbReference type="ARBA" id="ARBA00023125"/>
    </source>
</evidence>
<organism evidence="6 7">
    <name type="scientific">Taurinivorans muris</name>
    <dbReference type="NCBI Taxonomy" id="2787751"/>
    <lineage>
        <taxon>Bacteria</taxon>
        <taxon>Pseudomonadati</taxon>
        <taxon>Thermodesulfobacteriota</taxon>
        <taxon>Desulfovibrionia</taxon>
        <taxon>Desulfovibrionales</taxon>
        <taxon>Desulfovibrionaceae</taxon>
        <taxon>Taurinivorans</taxon>
    </lineage>
</organism>
<dbReference type="GO" id="GO:0004519">
    <property type="term" value="F:endonuclease activity"/>
    <property type="evidence" value="ECO:0007669"/>
    <property type="project" value="UniProtKB-KW"/>
</dbReference>
<evidence type="ECO:0000256" key="4">
    <source>
        <dbReference type="SAM" id="Coils"/>
    </source>
</evidence>
<feature type="domain" description="Type I restriction modification DNA specificity" evidence="5">
    <location>
        <begin position="18"/>
        <end position="196"/>
    </location>
</feature>
<feature type="coiled-coil region" evidence="4">
    <location>
        <begin position="363"/>
        <end position="390"/>
    </location>
</feature>
<dbReference type="RefSeq" id="WP_334314747.1">
    <property type="nucleotide sequence ID" value="NZ_CP065938.1"/>
</dbReference>
<dbReference type="PANTHER" id="PTHR30408">
    <property type="entry name" value="TYPE-1 RESTRICTION ENZYME ECOKI SPECIFICITY PROTEIN"/>
    <property type="match status" value="1"/>
</dbReference>
<keyword evidence="7" id="KW-1185">Reference proteome</keyword>
<keyword evidence="4" id="KW-0175">Coiled coil</keyword>
<dbReference type="Proteomes" id="UP001058120">
    <property type="component" value="Chromosome"/>
</dbReference>
<dbReference type="SUPFAM" id="SSF116734">
    <property type="entry name" value="DNA methylase specificity domain"/>
    <property type="match status" value="2"/>
</dbReference>
<dbReference type="Gene3D" id="3.90.220.20">
    <property type="entry name" value="DNA methylase specificity domains"/>
    <property type="match status" value="1"/>
</dbReference>
<dbReference type="CDD" id="cd17274">
    <property type="entry name" value="RMtype1_S_Eco540ANI-TRD1-CR1_like"/>
    <property type="match status" value="1"/>
</dbReference>
<comment type="similarity">
    <text evidence="1">Belongs to the type-I restriction system S methylase family.</text>
</comment>
<reference evidence="6" key="1">
    <citation type="submission" date="2020-12" db="EMBL/GenBank/DDBJ databases">
        <title>Taurinivorans muris gen. nov., sp. nov., fundamental and realized metabolic niche of a ubiquitous sulfidogenic bacterium in the murine intestine.</title>
        <authorList>
            <person name="Ye H."/>
            <person name="Hanson B.T."/>
            <person name="Loy A."/>
        </authorList>
    </citation>
    <scope>NUCLEOTIDE SEQUENCE</scope>
    <source>
        <strain evidence="6">LT0009</strain>
    </source>
</reference>
<gene>
    <name evidence="6" type="ORF">JBF11_06850</name>
</gene>
<dbReference type="InterPro" id="IPR044946">
    <property type="entry name" value="Restrct_endonuc_typeI_TRD_sf"/>
</dbReference>
<keyword evidence="6" id="KW-0540">Nuclease</keyword>
<dbReference type="InterPro" id="IPR052021">
    <property type="entry name" value="Type-I_RS_S_subunit"/>
</dbReference>
<dbReference type="Pfam" id="PF01420">
    <property type="entry name" value="Methylase_S"/>
    <property type="match status" value="2"/>
</dbReference>
<evidence type="ECO:0000259" key="5">
    <source>
        <dbReference type="Pfam" id="PF01420"/>
    </source>
</evidence>
<proteinExistence type="inferred from homology"/>
<evidence type="ECO:0000256" key="2">
    <source>
        <dbReference type="ARBA" id="ARBA00022747"/>
    </source>
</evidence>
<sequence>MKTSNIVPKLRFPEFSGEWEIKELGEIAVEITKRAKDKKYLLLSVTAGQGLIPQVEKFGKEIAGNSYKNYFVINKFDFAYNKSSTKQYPQGYIAMLKDYDEAALPNSIFVCFSIDKDYFVPQFLDQLFQINYHGKWLKKFIEVGARAHGALSFDTRHLFELPLALPNYAEQQKIADCLASLDELLDLEEKKLSALQKYKKGLLQKLFPQGESRVPEWRFPEFQNRGEWEEKMIKDVLCYEQPTNYIVEEMHSQGIGTPVLTANKSFILGYTNEKNNIYNNVPVIIFDDFTTDKKYVIFSFKVKSSAIKILKSIGNNNLKFIFELLQLKNFSADEHKRYYISVYQFLKILIPNLQEQQKIADFLSGVDELIEKQRQKIEQLKQHKKGLLQGLFPNINGVGDVN</sequence>
<keyword evidence="2" id="KW-0680">Restriction system</keyword>
<dbReference type="EMBL" id="CP065938">
    <property type="protein sequence ID" value="UWX05182.1"/>
    <property type="molecule type" value="Genomic_DNA"/>
</dbReference>
<protein>
    <submittedName>
        <fullName evidence="6">Restriction endonuclease subunit S</fullName>
    </submittedName>
</protein>
<dbReference type="Gene3D" id="1.10.287.1120">
    <property type="entry name" value="Bipartite methylase S protein"/>
    <property type="match status" value="1"/>
</dbReference>
<name>A0ABY5Y0C2_9BACT</name>